<dbReference type="AlphaFoldDB" id="A0A645FLQ5"/>
<proteinExistence type="predicted"/>
<reference evidence="1" key="1">
    <citation type="submission" date="2019-08" db="EMBL/GenBank/DDBJ databases">
        <authorList>
            <person name="Kucharzyk K."/>
            <person name="Murdoch R.W."/>
            <person name="Higgins S."/>
            <person name="Loffler F."/>
        </authorList>
    </citation>
    <scope>NUCLEOTIDE SEQUENCE</scope>
</reference>
<organism evidence="1">
    <name type="scientific">bioreactor metagenome</name>
    <dbReference type="NCBI Taxonomy" id="1076179"/>
    <lineage>
        <taxon>unclassified sequences</taxon>
        <taxon>metagenomes</taxon>
        <taxon>ecological metagenomes</taxon>
    </lineage>
</organism>
<name>A0A645FLQ5_9ZZZZ</name>
<sequence>MQVDEALFRRRTQAVGNRIDDAAVRLVGNDALDLRDIEIAPGQCLLCCGHHRLHGIFEDFLAFHPEIMEPVADRLRGGGAAAPSSWHVQQVAFLSISSHDSGEQTVGIRTVPENRCSCSIAEQNTGVSILPVDDGSELLRSDHQDGIVRPGHDELLGDFQAVNKPGASSLKVERCGSERAKFPLNQACGRREGHVWSDGCDDNQVNLIGRDSRVGHRLLGGLGREV</sequence>
<protein>
    <submittedName>
        <fullName evidence="1">Uncharacterized protein</fullName>
    </submittedName>
</protein>
<comment type="caution">
    <text evidence="1">The sequence shown here is derived from an EMBL/GenBank/DDBJ whole genome shotgun (WGS) entry which is preliminary data.</text>
</comment>
<dbReference type="EMBL" id="VSSQ01062095">
    <property type="protein sequence ID" value="MPN15347.1"/>
    <property type="molecule type" value="Genomic_DNA"/>
</dbReference>
<evidence type="ECO:0000313" key="1">
    <source>
        <dbReference type="EMBL" id="MPN15347.1"/>
    </source>
</evidence>
<gene>
    <name evidence="1" type="ORF">SDC9_162678</name>
</gene>
<accession>A0A645FLQ5</accession>